<keyword evidence="6 7" id="KW-0472">Membrane</keyword>
<evidence type="ECO:0000256" key="7">
    <source>
        <dbReference type="RuleBase" id="RU363032"/>
    </source>
</evidence>
<dbReference type="InterPro" id="IPR035906">
    <property type="entry name" value="MetI-like_sf"/>
</dbReference>
<dbReference type="Pfam" id="PF00528">
    <property type="entry name" value="BPD_transp_1"/>
    <property type="match status" value="1"/>
</dbReference>
<evidence type="ECO:0000256" key="6">
    <source>
        <dbReference type="ARBA" id="ARBA00023136"/>
    </source>
</evidence>
<dbReference type="PANTHER" id="PTHR30151">
    <property type="entry name" value="ALKANE SULFONATE ABC TRANSPORTER-RELATED, MEMBRANE SUBUNIT"/>
    <property type="match status" value="1"/>
</dbReference>
<feature type="transmembrane region" description="Helical" evidence="7">
    <location>
        <begin position="166"/>
        <end position="199"/>
    </location>
</feature>
<comment type="caution">
    <text evidence="9">The sequence shown here is derived from an EMBL/GenBank/DDBJ whole genome shotgun (WGS) entry which is preliminary data.</text>
</comment>
<sequence>MDKRVRALWLGAVGIVGAMLLWEAIARLGLVSEASLPPFTTVFGRLLGELGKAATWGATLTTLLQAAASVVICTVVAVPLGILIGRVPAADRYTRSTIDFLRAVPGVALVPLFLLFIGATNEMVVLLASFVAFWPLLIQVTEGARSVEEQTLDMARSFRLGARVRFFRVVLPATMPSVITGLRLAVTVALLVSIGAGLLSGAPGVGQLISVANVNGDGLGVFAFAVWSGVLGIAVLSALRRLDSRILAWHYARTRMERTA</sequence>
<feature type="transmembrane region" description="Helical" evidence="7">
    <location>
        <begin position="219"/>
        <end position="239"/>
    </location>
</feature>
<protein>
    <submittedName>
        <fullName evidence="9">ABC transporter permease</fullName>
    </submittedName>
</protein>
<dbReference type="InterPro" id="IPR000515">
    <property type="entry name" value="MetI-like"/>
</dbReference>
<dbReference type="EMBL" id="BAAAOB010000004">
    <property type="protein sequence ID" value="GAA1797286.1"/>
    <property type="molecule type" value="Genomic_DNA"/>
</dbReference>
<feature type="transmembrane region" description="Helical" evidence="7">
    <location>
        <begin position="66"/>
        <end position="88"/>
    </location>
</feature>
<evidence type="ECO:0000313" key="9">
    <source>
        <dbReference type="EMBL" id="GAA1797286.1"/>
    </source>
</evidence>
<dbReference type="Proteomes" id="UP001500851">
    <property type="component" value="Unassembled WGS sequence"/>
</dbReference>
<keyword evidence="10" id="KW-1185">Reference proteome</keyword>
<feature type="domain" description="ABC transmembrane type-1" evidence="8">
    <location>
        <begin position="59"/>
        <end position="243"/>
    </location>
</feature>
<feature type="transmembrane region" description="Helical" evidence="7">
    <location>
        <begin position="100"/>
        <end position="119"/>
    </location>
</feature>
<evidence type="ECO:0000313" key="10">
    <source>
        <dbReference type="Proteomes" id="UP001500851"/>
    </source>
</evidence>
<evidence type="ECO:0000256" key="1">
    <source>
        <dbReference type="ARBA" id="ARBA00004651"/>
    </source>
</evidence>
<evidence type="ECO:0000256" key="5">
    <source>
        <dbReference type="ARBA" id="ARBA00022989"/>
    </source>
</evidence>
<keyword evidence="5 7" id="KW-1133">Transmembrane helix</keyword>
<proteinExistence type="inferred from homology"/>
<gene>
    <name evidence="9" type="ORF">GCM10009768_27820</name>
</gene>
<feature type="transmembrane region" description="Helical" evidence="7">
    <location>
        <begin position="7"/>
        <end position="30"/>
    </location>
</feature>
<accession>A0ABP4XWY3</accession>
<dbReference type="RefSeq" id="WP_344033172.1">
    <property type="nucleotide sequence ID" value="NZ_BAAAOB010000004.1"/>
</dbReference>
<dbReference type="CDD" id="cd06261">
    <property type="entry name" value="TM_PBP2"/>
    <property type="match status" value="1"/>
</dbReference>
<evidence type="ECO:0000256" key="3">
    <source>
        <dbReference type="ARBA" id="ARBA00022475"/>
    </source>
</evidence>
<keyword evidence="2 7" id="KW-0813">Transport</keyword>
<evidence type="ECO:0000256" key="2">
    <source>
        <dbReference type="ARBA" id="ARBA00022448"/>
    </source>
</evidence>
<keyword evidence="3" id="KW-1003">Cell membrane</keyword>
<organism evidence="9 10">
    <name type="scientific">Leucobacter iarius</name>
    <dbReference type="NCBI Taxonomy" id="333963"/>
    <lineage>
        <taxon>Bacteria</taxon>
        <taxon>Bacillati</taxon>
        <taxon>Actinomycetota</taxon>
        <taxon>Actinomycetes</taxon>
        <taxon>Micrococcales</taxon>
        <taxon>Microbacteriaceae</taxon>
        <taxon>Leucobacter</taxon>
    </lineage>
</organism>
<name>A0ABP4XWY3_9MICO</name>
<comment type="subcellular location">
    <subcellularLocation>
        <location evidence="1 7">Cell membrane</location>
        <topology evidence="1 7">Multi-pass membrane protein</topology>
    </subcellularLocation>
</comment>
<comment type="similarity">
    <text evidence="7">Belongs to the binding-protein-dependent transport system permease family.</text>
</comment>
<evidence type="ECO:0000256" key="4">
    <source>
        <dbReference type="ARBA" id="ARBA00022692"/>
    </source>
</evidence>
<dbReference type="Gene3D" id="1.10.3720.10">
    <property type="entry name" value="MetI-like"/>
    <property type="match status" value="1"/>
</dbReference>
<dbReference type="SUPFAM" id="SSF161098">
    <property type="entry name" value="MetI-like"/>
    <property type="match status" value="1"/>
</dbReference>
<evidence type="ECO:0000259" key="8">
    <source>
        <dbReference type="PROSITE" id="PS50928"/>
    </source>
</evidence>
<reference evidence="10" key="1">
    <citation type="journal article" date="2019" name="Int. J. Syst. Evol. Microbiol.">
        <title>The Global Catalogue of Microorganisms (GCM) 10K type strain sequencing project: providing services to taxonomists for standard genome sequencing and annotation.</title>
        <authorList>
            <consortium name="The Broad Institute Genomics Platform"/>
            <consortium name="The Broad Institute Genome Sequencing Center for Infectious Disease"/>
            <person name="Wu L."/>
            <person name="Ma J."/>
        </authorList>
    </citation>
    <scope>NUCLEOTIDE SEQUENCE [LARGE SCALE GENOMIC DNA]</scope>
    <source>
        <strain evidence="10">JCM 14736</strain>
    </source>
</reference>
<dbReference type="PROSITE" id="PS50928">
    <property type="entry name" value="ABC_TM1"/>
    <property type="match status" value="1"/>
</dbReference>
<dbReference type="PANTHER" id="PTHR30151:SF38">
    <property type="entry name" value="ALIPHATIC SULFONATES TRANSPORT PERMEASE PROTEIN SSUC-RELATED"/>
    <property type="match status" value="1"/>
</dbReference>
<keyword evidence="4 7" id="KW-0812">Transmembrane</keyword>